<keyword evidence="1 2" id="KW-0732">Signal</keyword>
<accession>A0ABV5CGG8</accession>
<name>A0ABV5CGG8_9SPHI</name>
<dbReference type="EMBL" id="JBBVGT010000003">
    <property type="protein sequence ID" value="MFB5946668.1"/>
    <property type="molecule type" value="Genomic_DNA"/>
</dbReference>
<sequence length="205" mass="21609">MKKLLLSIALLGGVVLTSQAQTDKGNFILGGTVSYNTVKSDASGANSAYDFSVAPNVGYFVDDNIAIGTGIGYQTSRLDEASNVGKTEAFVVAPFGRYYTPIANNFKFFGQLSVPMAFGSVKAINEDLETGDKTGSSTSIGVALSPGFVYFPSDKVGLEFAVNGLSYNNYSIEDGDGNTVEGAGYDSFSFGADFFAPSLGIHFYF</sequence>
<dbReference type="Proteomes" id="UP001580928">
    <property type="component" value="Unassembled WGS sequence"/>
</dbReference>
<gene>
    <name evidence="4" type="ORF">WKR92_12610</name>
</gene>
<dbReference type="InterPro" id="IPR027385">
    <property type="entry name" value="Beta-barrel_OMP"/>
</dbReference>
<feature type="signal peptide" evidence="2">
    <location>
        <begin position="1"/>
        <end position="20"/>
    </location>
</feature>
<evidence type="ECO:0000256" key="2">
    <source>
        <dbReference type="SAM" id="SignalP"/>
    </source>
</evidence>
<evidence type="ECO:0000313" key="5">
    <source>
        <dbReference type="Proteomes" id="UP001580928"/>
    </source>
</evidence>
<dbReference type="SUPFAM" id="SSF56925">
    <property type="entry name" value="OMPA-like"/>
    <property type="match status" value="1"/>
</dbReference>
<dbReference type="Pfam" id="PF13505">
    <property type="entry name" value="OMP_b-brl"/>
    <property type="match status" value="1"/>
</dbReference>
<dbReference type="Gene3D" id="2.40.160.20">
    <property type="match status" value="1"/>
</dbReference>
<comment type="caution">
    <text evidence="4">The sequence shown here is derived from an EMBL/GenBank/DDBJ whole genome shotgun (WGS) entry which is preliminary data.</text>
</comment>
<proteinExistence type="predicted"/>
<keyword evidence="5" id="KW-1185">Reference proteome</keyword>
<evidence type="ECO:0000313" key="4">
    <source>
        <dbReference type="EMBL" id="MFB5946668.1"/>
    </source>
</evidence>
<feature type="chain" id="PRO_5045729575" evidence="2">
    <location>
        <begin position="21"/>
        <end position="205"/>
    </location>
</feature>
<evidence type="ECO:0000259" key="3">
    <source>
        <dbReference type="Pfam" id="PF13505"/>
    </source>
</evidence>
<protein>
    <submittedName>
        <fullName evidence="4">Outer membrane beta-barrel protein</fullName>
    </submittedName>
</protein>
<feature type="domain" description="Outer membrane protein beta-barrel" evidence="3">
    <location>
        <begin position="7"/>
        <end position="179"/>
    </location>
</feature>
<reference evidence="4 5" key="1">
    <citation type="submission" date="2024-04" db="EMBL/GenBank/DDBJ databases">
        <title>Albibacterium profundi sp. nov., isolated from sediment of the Challenger Deep of Mariana Trench.</title>
        <authorList>
            <person name="Wang Y."/>
        </authorList>
    </citation>
    <scope>NUCLEOTIDE SEQUENCE [LARGE SCALE GENOMIC DNA]</scope>
    <source>
        <strain evidence="4 5">RHL897</strain>
    </source>
</reference>
<organism evidence="4 5">
    <name type="scientific">Albibacterium profundi</name>
    <dbReference type="NCBI Taxonomy" id="3134906"/>
    <lineage>
        <taxon>Bacteria</taxon>
        <taxon>Pseudomonadati</taxon>
        <taxon>Bacteroidota</taxon>
        <taxon>Sphingobacteriia</taxon>
        <taxon>Sphingobacteriales</taxon>
        <taxon>Sphingobacteriaceae</taxon>
        <taxon>Albibacterium</taxon>
    </lineage>
</organism>
<dbReference type="InterPro" id="IPR011250">
    <property type="entry name" value="OMP/PagP_B-barrel"/>
</dbReference>
<dbReference type="RefSeq" id="WP_375558196.1">
    <property type="nucleotide sequence ID" value="NZ_JBBVGT010000003.1"/>
</dbReference>
<evidence type="ECO:0000256" key="1">
    <source>
        <dbReference type="ARBA" id="ARBA00022729"/>
    </source>
</evidence>